<feature type="transmembrane region" description="Helical" evidence="7">
    <location>
        <begin position="30"/>
        <end position="50"/>
    </location>
</feature>
<feature type="transmembrane region" description="Helical" evidence="7">
    <location>
        <begin position="104"/>
        <end position="123"/>
    </location>
</feature>
<dbReference type="RefSeq" id="WP_211871751.1">
    <property type="nucleotide sequence ID" value="NZ_JAAEDI010000039.1"/>
</dbReference>
<keyword evidence="6 7" id="KW-0472">Membrane</keyword>
<sequence length="675" mass="69267">MTGWQQSLPRSGAPSWRALAGAFHAGAPPLLFGLRLAASVCLALYLAFWLELDAPGWAGTSAAMVCQPQLGASLRKGWFRMLGTIVGAVVAVAITAAFPQDRTGFLILLALWGGACALAATLLRNFAAYAAGLAALTTAVIVSDQLGATGGPNGDAFMLAVTRMTEVCLGIASAGVILAATDLGAARRGLATTVAGLIADIGGGFAEALGRAGADLPDSRPVRREFMRRVIALDPAIDQAIGESAALRNRSLTLQAMLAGGVTALGGWRAAALRLVGQAEAAPILAAFPPALRTAFASPGQQPRLHDPARLDAEARAAARALADYPARSPSERLLADQTAKTLGGLADMLNGLALLEGARGRAPLGRGAWRFQVPDWHPALVNAGRAILTILAAQLLWIVTAWPQGAVAIIWAAVPAILFAPRADQAFAGAVDYMLGNVVAVTGAAVVGFMLLPALSSFPAFGLALAVYLVPVGAVLASGWRPSVAMGMVASFVPFLSPTNAMAYNIAGFLNNAVALFVGCGIAMLAFRLWPPPPVAHQAARLLGLSLRDLRALAAAPQRWTASAWTARLYARIAALPDQAAPLGRARLLVAHDLGEQILRLHGEILDAGRCASLGTALAAIAGGRSAAAVACLAELDRALVADGPAALQARAAILAISEALTDHAAYIDDGAVS</sequence>
<evidence type="ECO:0000256" key="2">
    <source>
        <dbReference type="ARBA" id="ARBA00022448"/>
    </source>
</evidence>
<name>A0ABS5EPU0_9PROT</name>
<comment type="caution">
    <text evidence="8">The sequence shown here is derived from an EMBL/GenBank/DDBJ whole genome shotgun (WGS) entry which is preliminary data.</text>
</comment>
<keyword evidence="5 7" id="KW-1133">Transmembrane helix</keyword>
<evidence type="ECO:0000313" key="9">
    <source>
        <dbReference type="Proteomes" id="UP000698752"/>
    </source>
</evidence>
<feature type="transmembrane region" description="Helical" evidence="7">
    <location>
        <begin position="459"/>
        <end position="478"/>
    </location>
</feature>
<evidence type="ECO:0000313" key="8">
    <source>
        <dbReference type="EMBL" id="MBR0653040.1"/>
    </source>
</evidence>
<dbReference type="PANTHER" id="PTHR30509:SF9">
    <property type="entry name" value="MULTIDRUG RESISTANCE PROTEIN MDTO"/>
    <property type="match status" value="1"/>
</dbReference>
<evidence type="ECO:0000256" key="4">
    <source>
        <dbReference type="ARBA" id="ARBA00022692"/>
    </source>
</evidence>
<reference evidence="9" key="1">
    <citation type="journal article" date="2021" name="Syst. Appl. Microbiol.">
        <title>Roseomonas hellenica sp. nov., isolated from roots of wild-growing Alkanna tinctoria.</title>
        <authorList>
            <person name="Rat A."/>
            <person name="Naranjo H.D."/>
            <person name="Lebbe L."/>
            <person name="Cnockaert M."/>
            <person name="Krigas N."/>
            <person name="Grigoriadou K."/>
            <person name="Maloupa E."/>
            <person name="Willems A."/>
        </authorList>
    </citation>
    <scope>NUCLEOTIDE SEQUENCE [LARGE SCALE GENOMIC DNA]</scope>
    <source>
        <strain evidence="9">LMG 31159</strain>
    </source>
</reference>
<keyword evidence="3" id="KW-1003">Cell membrane</keyword>
<keyword evidence="9" id="KW-1185">Reference proteome</keyword>
<evidence type="ECO:0000256" key="3">
    <source>
        <dbReference type="ARBA" id="ARBA00022475"/>
    </source>
</evidence>
<proteinExistence type="predicted"/>
<protein>
    <submittedName>
        <fullName evidence="8">FUSC family protein</fullName>
    </submittedName>
</protein>
<evidence type="ECO:0000256" key="6">
    <source>
        <dbReference type="ARBA" id="ARBA00023136"/>
    </source>
</evidence>
<keyword evidence="4 7" id="KW-0812">Transmembrane</keyword>
<evidence type="ECO:0000256" key="5">
    <source>
        <dbReference type="ARBA" id="ARBA00022989"/>
    </source>
</evidence>
<evidence type="ECO:0000256" key="1">
    <source>
        <dbReference type="ARBA" id="ARBA00004651"/>
    </source>
</evidence>
<organism evidence="8 9">
    <name type="scientific">Neoroseomonas terrae</name>
    <dbReference type="NCBI Taxonomy" id="424799"/>
    <lineage>
        <taxon>Bacteria</taxon>
        <taxon>Pseudomonadati</taxon>
        <taxon>Pseudomonadota</taxon>
        <taxon>Alphaproteobacteria</taxon>
        <taxon>Acetobacterales</taxon>
        <taxon>Acetobacteraceae</taxon>
        <taxon>Neoroseomonas</taxon>
    </lineage>
</organism>
<accession>A0ABS5EPU0</accession>
<feature type="transmembrane region" description="Helical" evidence="7">
    <location>
        <begin position="434"/>
        <end position="453"/>
    </location>
</feature>
<dbReference type="Proteomes" id="UP000698752">
    <property type="component" value="Unassembled WGS sequence"/>
</dbReference>
<feature type="transmembrane region" description="Helical" evidence="7">
    <location>
        <begin position="514"/>
        <end position="532"/>
    </location>
</feature>
<dbReference type="PANTHER" id="PTHR30509">
    <property type="entry name" value="P-HYDROXYBENZOIC ACID EFFLUX PUMP SUBUNIT-RELATED"/>
    <property type="match status" value="1"/>
</dbReference>
<gene>
    <name evidence="8" type="ORF">GXW78_25515</name>
</gene>
<dbReference type="EMBL" id="JAAEDI010000039">
    <property type="protein sequence ID" value="MBR0653040.1"/>
    <property type="molecule type" value="Genomic_DNA"/>
</dbReference>
<feature type="transmembrane region" description="Helical" evidence="7">
    <location>
        <begin position="78"/>
        <end position="98"/>
    </location>
</feature>
<dbReference type="Pfam" id="PF04632">
    <property type="entry name" value="FUSC"/>
    <property type="match status" value="1"/>
</dbReference>
<evidence type="ECO:0000256" key="7">
    <source>
        <dbReference type="SAM" id="Phobius"/>
    </source>
</evidence>
<dbReference type="InterPro" id="IPR006726">
    <property type="entry name" value="PHBA_efflux_AaeB/fusaric-R"/>
</dbReference>
<feature type="transmembrane region" description="Helical" evidence="7">
    <location>
        <begin position="406"/>
        <end position="422"/>
    </location>
</feature>
<comment type="subcellular location">
    <subcellularLocation>
        <location evidence="1">Cell membrane</location>
        <topology evidence="1">Multi-pass membrane protein</topology>
    </subcellularLocation>
</comment>
<keyword evidence="2" id="KW-0813">Transport</keyword>